<dbReference type="InterPro" id="IPR039261">
    <property type="entry name" value="FNR_nucleotide-bd"/>
</dbReference>
<keyword evidence="10" id="KW-1185">Reference proteome</keyword>
<protein>
    <submittedName>
        <fullName evidence="9">Na+-transporting NADH:ubiquinone oxidoreductase, subunit NqrF</fullName>
    </submittedName>
</protein>
<keyword evidence="7" id="KW-1133">Transmembrane helix</keyword>
<dbReference type="PANTHER" id="PTHR43644:SF1">
    <property type="entry name" value="NAD(P)H-FLAVIN REDUCTASE"/>
    <property type="match status" value="1"/>
</dbReference>
<keyword evidence="1" id="KW-0813">Transport</keyword>
<dbReference type="GO" id="GO:0051536">
    <property type="term" value="F:iron-sulfur cluster binding"/>
    <property type="evidence" value="ECO:0007669"/>
    <property type="project" value="InterPro"/>
</dbReference>
<keyword evidence="7" id="KW-0812">Transmembrane</keyword>
<dbReference type="AlphaFoldDB" id="A0A1I6H8K9"/>
<sequence>MMRFLQWLHRWTSLIIIIQVLLWIISGFYFSIAGHHAMSGHHYYKMTHNHTPMQSSQALDWPQLSNQFAGIRDVQLRTVAGTPQYVVEHAEGVSYLDASTGKPWSTTETMAANLALASYSGPGDIAEITWLTAGSNEVNGWLKPGYRVDIRDDLNTRIYIDAASGAVVEHRNTPWLWADWAFKLHFMDYSGERNFNHLLIVSAGVLTLWFTLSGLILLGRNVVRGDMNPRRKQTYLEFFQAQQKPIASACGGGGTCGLCKVRFKGTAPSATESDRVMLSESELREGLRLSCQHRVCKDNNADLLQTDTRTLTLKLVHNRVLTPSIHELTFLPENASTFNYHAGQFMQFLIPCEASRGTVILHRNYSFATAPGQPELTFTVRKMPAPDTSCQPGVGSTYLCGMQIGETINAVGPMGDFLLNTAARGERQQVFIGGGAGIAPLRALIQEALEKAEIQAPIQFFYGARNQSELCYVDEFTALQEQQRLQYHPVISEHDANWRGLSGYVHDIAKTWLQTQDTQYLDVYVCGPPAMLAATRVMLTEIGVPPEQVRYDDFGI</sequence>
<dbReference type="PRINTS" id="PR00371">
    <property type="entry name" value="FPNCR"/>
</dbReference>
<dbReference type="InterPro" id="IPR017927">
    <property type="entry name" value="FAD-bd_FR_type"/>
</dbReference>
<feature type="transmembrane region" description="Helical" evidence="7">
    <location>
        <begin position="198"/>
        <end position="223"/>
    </location>
</feature>
<dbReference type="SUPFAM" id="SSF52343">
    <property type="entry name" value="Ferredoxin reductase-like, C-terminal NADP-linked domain"/>
    <property type="match status" value="1"/>
</dbReference>
<keyword evidence="3" id="KW-0274">FAD</keyword>
<evidence type="ECO:0000256" key="7">
    <source>
        <dbReference type="SAM" id="Phobius"/>
    </source>
</evidence>
<dbReference type="InterPro" id="IPR012675">
    <property type="entry name" value="Beta-grasp_dom_sf"/>
</dbReference>
<dbReference type="InterPro" id="IPR008333">
    <property type="entry name" value="Cbr1-like_FAD-bd_dom"/>
</dbReference>
<evidence type="ECO:0000313" key="9">
    <source>
        <dbReference type="EMBL" id="SFR50782.1"/>
    </source>
</evidence>
<dbReference type="Proteomes" id="UP000199424">
    <property type="component" value="Unassembled WGS sequence"/>
</dbReference>
<dbReference type="Pfam" id="PF00175">
    <property type="entry name" value="NAD_binding_1"/>
    <property type="match status" value="1"/>
</dbReference>
<dbReference type="EMBL" id="FOYU01000002">
    <property type="protein sequence ID" value="SFR50782.1"/>
    <property type="molecule type" value="Genomic_DNA"/>
</dbReference>
<dbReference type="PRINTS" id="PR00406">
    <property type="entry name" value="CYTB5RDTASE"/>
</dbReference>
<evidence type="ECO:0000256" key="3">
    <source>
        <dbReference type="ARBA" id="ARBA00022827"/>
    </source>
</evidence>
<evidence type="ECO:0000256" key="1">
    <source>
        <dbReference type="ARBA" id="ARBA00022448"/>
    </source>
</evidence>
<dbReference type="InterPro" id="IPR001709">
    <property type="entry name" value="Flavoprot_Pyr_Nucl_cyt_Rdtase"/>
</dbReference>
<evidence type="ECO:0000259" key="8">
    <source>
        <dbReference type="PROSITE" id="PS51384"/>
    </source>
</evidence>
<dbReference type="InterPro" id="IPR001041">
    <property type="entry name" value="2Fe-2S_ferredoxin-type"/>
</dbReference>
<dbReference type="Gene3D" id="3.40.50.80">
    <property type="entry name" value="Nucleotide-binding domain of ferredoxin-NADP reductase (FNR) module"/>
    <property type="match status" value="1"/>
</dbReference>
<name>A0A1I6H8K9_9GAMM</name>
<dbReference type="InterPro" id="IPR001433">
    <property type="entry name" value="OxRdtase_FAD/NAD-bd"/>
</dbReference>
<keyword evidence="2" id="KW-0285">Flavoprotein</keyword>
<evidence type="ECO:0000256" key="2">
    <source>
        <dbReference type="ARBA" id="ARBA00022630"/>
    </source>
</evidence>
<feature type="domain" description="FAD-binding FR-type" evidence="8">
    <location>
        <begin position="308"/>
        <end position="420"/>
    </location>
</feature>
<feature type="transmembrane region" description="Helical" evidence="7">
    <location>
        <begin position="12"/>
        <end position="32"/>
    </location>
</feature>
<proteinExistence type="predicted"/>
<evidence type="ECO:0000313" key="10">
    <source>
        <dbReference type="Proteomes" id="UP000199424"/>
    </source>
</evidence>
<dbReference type="Gene3D" id="3.10.20.30">
    <property type="match status" value="1"/>
</dbReference>
<dbReference type="Pfam" id="PF00111">
    <property type="entry name" value="Fer2"/>
    <property type="match status" value="1"/>
</dbReference>
<dbReference type="PANTHER" id="PTHR43644">
    <property type="entry name" value="NA(+)-TRANSLOCATING NADH-QUINONE REDUCTASE SUBUNIT"/>
    <property type="match status" value="1"/>
</dbReference>
<keyword evidence="4" id="KW-0408">Iron</keyword>
<dbReference type="SUPFAM" id="SSF63380">
    <property type="entry name" value="Riboflavin synthase domain-like"/>
    <property type="match status" value="1"/>
</dbReference>
<evidence type="ECO:0000256" key="4">
    <source>
        <dbReference type="ARBA" id="ARBA00023004"/>
    </source>
</evidence>
<dbReference type="PROSITE" id="PS51384">
    <property type="entry name" value="FAD_FR"/>
    <property type="match status" value="1"/>
</dbReference>
<dbReference type="InterPro" id="IPR036010">
    <property type="entry name" value="2Fe-2S_ferredoxin-like_sf"/>
</dbReference>
<gene>
    <name evidence="9" type="ORF">SAMN04488070_1606</name>
</gene>
<keyword evidence="7" id="KW-0472">Membrane</keyword>
<reference evidence="10" key="1">
    <citation type="submission" date="2016-10" db="EMBL/GenBank/DDBJ databases">
        <authorList>
            <person name="Varghese N."/>
            <person name="Submissions S."/>
        </authorList>
    </citation>
    <scope>NUCLEOTIDE SEQUENCE [LARGE SCALE GENOMIC DNA]</scope>
    <source>
        <strain evidence="10">CGMCC 1.7285</strain>
    </source>
</reference>
<keyword evidence="5 9" id="KW-0830">Ubiquinone</keyword>
<organism evidence="9 10">
    <name type="scientific">Pseudidiomarina maritima</name>
    <dbReference type="NCBI Taxonomy" id="519453"/>
    <lineage>
        <taxon>Bacteria</taxon>
        <taxon>Pseudomonadati</taxon>
        <taxon>Pseudomonadota</taxon>
        <taxon>Gammaproteobacteria</taxon>
        <taxon>Alteromonadales</taxon>
        <taxon>Idiomarinaceae</taxon>
        <taxon>Pseudidiomarina</taxon>
    </lineage>
</organism>
<dbReference type="GO" id="GO:0016491">
    <property type="term" value="F:oxidoreductase activity"/>
    <property type="evidence" value="ECO:0007669"/>
    <property type="project" value="InterPro"/>
</dbReference>
<accession>A0A1I6H8K9</accession>
<dbReference type="InterPro" id="IPR017938">
    <property type="entry name" value="Riboflavin_synthase-like_b-brl"/>
</dbReference>
<dbReference type="RefSeq" id="WP_092857370.1">
    <property type="nucleotide sequence ID" value="NZ_FOYU01000002.1"/>
</dbReference>
<evidence type="ECO:0000256" key="5">
    <source>
        <dbReference type="ARBA" id="ARBA00023075"/>
    </source>
</evidence>
<evidence type="ECO:0000256" key="6">
    <source>
        <dbReference type="ARBA" id="ARBA00034078"/>
    </source>
</evidence>
<comment type="cofactor">
    <cofactor evidence="6">
        <name>[2Fe-2S] cluster</name>
        <dbReference type="ChEBI" id="CHEBI:190135"/>
    </cofactor>
</comment>
<dbReference type="Pfam" id="PF00970">
    <property type="entry name" value="FAD_binding_6"/>
    <property type="match status" value="1"/>
</dbReference>
<dbReference type="Gene3D" id="2.40.30.10">
    <property type="entry name" value="Translation factors"/>
    <property type="match status" value="1"/>
</dbReference>
<dbReference type="SUPFAM" id="SSF54292">
    <property type="entry name" value="2Fe-2S ferredoxin-like"/>
    <property type="match status" value="1"/>
</dbReference>